<evidence type="ECO:0000313" key="1">
    <source>
        <dbReference type="EMBL" id="OHX67808.1"/>
    </source>
</evidence>
<name>A0A1S1Z3F1_FLAPC</name>
<comment type="caution">
    <text evidence="1">The sequence shown here is derived from an EMBL/GenBank/DDBJ whole genome shotgun (WGS) entry which is preliminary data.</text>
</comment>
<sequence>MKFTPNTYHSKKLSYFFTLIVSILFFFSFSTSLKAQEIKISCITIYKVEDEGLLDHELSHERVMISISNQKENEVWRFFFENKKLMALACEEKKIEFIEMSSSKNKKFYNRDFDISISFTKKEKQTLEILIDKKGNNIKTIRITKSEDQTDIINHLNIKHIVHSS</sequence>
<dbReference type="AlphaFoldDB" id="A0A1S1Z3F1"/>
<organism evidence="1 2">
    <name type="scientific">Flammeovirga pacifica</name>
    <dbReference type="NCBI Taxonomy" id="915059"/>
    <lineage>
        <taxon>Bacteria</taxon>
        <taxon>Pseudomonadati</taxon>
        <taxon>Bacteroidota</taxon>
        <taxon>Cytophagia</taxon>
        <taxon>Cytophagales</taxon>
        <taxon>Flammeovirgaceae</taxon>
        <taxon>Flammeovirga</taxon>
    </lineage>
</organism>
<dbReference type="RefSeq" id="WP_044219601.1">
    <property type="nucleotide sequence ID" value="NZ_JRYR02000001.1"/>
</dbReference>
<proteinExistence type="predicted"/>
<protein>
    <submittedName>
        <fullName evidence="1">Uncharacterized protein</fullName>
    </submittedName>
</protein>
<dbReference type="Proteomes" id="UP000179797">
    <property type="component" value="Unassembled WGS sequence"/>
</dbReference>
<evidence type="ECO:0000313" key="2">
    <source>
        <dbReference type="Proteomes" id="UP000179797"/>
    </source>
</evidence>
<accession>A0A1S1Z3F1</accession>
<dbReference type="OrthoDB" id="980447at2"/>
<gene>
    <name evidence="1" type="ORF">NH26_16415</name>
</gene>
<dbReference type="STRING" id="915059.NH26_16415"/>
<reference evidence="1 2" key="1">
    <citation type="journal article" date="2012" name="Int. J. Syst. Evol. Microbiol.">
        <title>Flammeovirga pacifica sp. nov., isolated from deep-sea sediment.</title>
        <authorList>
            <person name="Xu H."/>
            <person name="Fu Y."/>
            <person name="Yang N."/>
            <person name="Ding Z."/>
            <person name="Lai Q."/>
            <person name="Zeng R."/>
        </authorList>
    </citation>
    <scope>NUCLEOTIDE SEQUENCE [LARGE SCALE GENOMIC DNA]</scope>
    <source>
        <strain evidence="2">DSM 24597 / LMG 26175 / WPAGA1</strain>
    </source>
</reference>
<dbReference type="EMBL" id="JRYR02000001">
    <property type="protein sequence ID" value="OHX67808.1"/>
    <property type="molecule type" value="Genomic_DNA"/>
</dbReference>
<keyword evidence="2" id="KW-1185">Reference proteome</keyword>